<organism evidence="1 2">
    <name type="scientific">Citrullus colocynthis</name>
    <name type="common">colocynth</name>
    <dbReference type="NCBI Taxonomy" id="252529"/>
    <lineage>
        <taxon>Eukaryota</taxon>
        <taxon>Viridiplantae</taxon>
        <taxon>Streptophyta</taxon>
        <taxon>Embryophyta</taxon>
        <taxon>Tracheophyta</taxon>
        <taxon>Spermatophyta</taxon>
        <taxon>Magnoliopsida</taxon>
        <taxon>eudicotyledons</taxon>
        <taxon>Gunneridae</taxon>
        <taxon>Pentapetalae</taxon>
        <taxon>rosids</taxon>
        <taxon>fabids</taxon>
        <taxon>Cucurbitales</taxon>
        <taxon>Cucurbitaceae</taxon>
        <taxon>Benincaseae</taxon>
        <taxon>Citrullus</taxon>
    </lineage>
</organism>
<name>A0ABP0XTB0_9ROSI</name>
<keyword evidence="2" id="KW-1185">Reference proteome</keyword>
<gene>
    <name evidence="1" type="ORF">CITCOLO1_LOCUS3046</name>
</gene>
<protein>
    <submittedName>
        <fullName evidence="1">Uncharacterized protein</fullName>
    </submittedName>
</protein>
<evidence type="ECO:0000313" key="2">
    <source>
        <dbReference type="Proteomes" id="UP001642487"/>
    </source>
</evidence>
<sequence length="122" mass="13636">MLPTSSIHRSDRYLLLLTKNQHHYVCSSRSLLWVPSSDSSAVVSVCSSHPPVRSLFIAFSDTFSIVFSGILSLLASSSFSAIPDLRSARSIDNLHRERRFSRDYSARFVPTIRIAPTAKIHS</sequence>
<proteinExistence type="predicted"/>
<accession>A0ABP0XTB0</accession>
<reference evidence="1 2" key="1">
    <citation type="submission" date="2024-03" db="EMBL/GenBank/DDBJ databases">
        <authorList>
            <person name="Gkanogiannis A."/>
            <person name="Becerra Lopez-Lavalle L."/>
        </authorList>
    </citation>
    <scope>NUCLEOTIDE SEQUENCE [LARGE SCALE GENOMIC DNA]</scope>
</reference>
<dbReference type="Proteomes" id="UP001642487">
    <property type="component" value="Chromosome 10"/>
</dbReference>
<evidence type="ECO:0000313" key="1">
    <source>
        <dbReference type="EMBL" id="CAK9311387.1"/>
    </source>
</evidence>
<dbReference type="EMBL" id="OZ021744">
    <property type="protein sequence ID" value="CAK9311387.1"/>
    <property type="molecule type" value="Genomic_DNA"/>
</dbReference>